<organism evidence="2">
    <name type="scientific">Arcobacter sp. AZ-2023</name>
    <dbReference type="NCBI Taxonomy" id="3074453"/>
    <lineage>
        <taxon>Bacteria</taxon>
        <taxon>Pseudomonadati</taxon>
        <taxon>Campylobacterota</taxon>
        <taxon>Epsilonproteobacteria</taxon>
        <taxon>Campylobacterales</taxon>
        <taxon>Arcobacteraceae</taxon>
        <taxon>Arcobacter</taxon>
    </lineage>
</organism>
<reference evidence="2" key="1">
    <citation type="submission" date="2023-09" db="EMBL/GenBank/DDBJ databases">
        <title>Characterization of Arcobacter Isolates from Retail Chicken Sold in Supermarkets in Tbilisi, Georgia.</title>
        <authorList>
            <person name="Matthias R."/>
            <person name="Zautner A.E."/>
        </authorList>
    </citation>
    <scope>NUCLEOTIDE SEQUENCE</scope>
    <source>
        <strain evidence="2">LEO 109</strain>
    </source>
</reference>
<evidence type="ECO:0000313" key="2">
    <source>
        <dbReference type="EMBL" id="WNL12850.1"/>
    </source>
</evidence>
<dbReference type="Gene3D" id="1.10.10.10">
    <property type="entry name" value="Winged helix-like DNA-binding domain superfamily/Winged helix DNA-binding domain"/>
    <property type="match status" value="1"/>
</dbReference>
<protein>
    <recommendedName>
        <fullName evidence="1">Dam-replacing protein HTH domain-containing protein</fullName>
    </recommendedName>
</protein>
<sequence>MVRFSLLKIKKFEEKSKIINNWNKTKFLRNTKLEQKGWLIDIIFCIEKMKKQNFTLQELYTFVPYLKTKYPNNNFIEDKIRQQLQVLRDKNYLTFESRGKYKIKV</sequence>
<name>A0AA96CNH9_9BACT</name>
<evidence type="ECO:0000259" key="1">
    <source>
        <dbReference type="Pfam" id="PF17726"/>
    </source>
</evidence>
<dbReference type="EMBL" id="CP134844">
    <property type="protein sequence ID" value="WNL12850.1"/>
    <property type="molecule type" value="Genomic_DNA"/>
</dbReference>
<dbReference type="InterPro" id="IPR036388">
    <property type="entry name" value="WH-like_DNA-bd_sf"/>
</dbReference>
<accession>A0AA96CNH9</accession>
<dbReference type="AlphaFoldDB" id="A0AA96CNH9"/>
<dbReference type="Pfam" id="PF17726">
    <property type="entry name" value="DpnI_C"/>
    <property type="match status" value="1"/>
</dbReference>
<feature type="domain" description="Dam-replacing protein HTH" evidence="1">
    <location>
        <begin position="34"/>
        <end position="102"/>
    </location>
</feature>
<dbReference type="InterPro" id="IPR041368">
    <property type="entry name" value="DRP_C"/>
</dbReference>
<dbReference type="REBASE" id="764308">
    <property type="entry name" value="AspLEO109ORF1980P"/>
</dbReference>
<proteinExistence type="predicted"/>
<gene>
    <name evidence="2" type="ORF">RJG52_01985</name>
</gene>